<keyword evidence="2" id="KW-0238">DNA-binding</keyword>
<dbReference type="PANTHER" id="PTHR33154:SF18">
    <property type="entry name" value="ARSENICAL RESISTANCE OPERON REPRESSOR"/>
    <property type="match status" value="1"/>
</dbReference>
<evidence type="ECO:0000259" key="4">
    <source>
        <dbReference type="PROSITE" id="PS50987"/>
    </source>
</evidence>
<dbReference type="RefSeq" id="WP_086951932.1">
    <property type="nucleotide sequence ID" value="NZ_FWFD01000014.1"/>
</dbReference>
<evidence type="ECO:0000313" key="6">
    <source>
        <dbReference type="Proteomes" id="UP000195918"/>
    </source>
</evidence>
<feature type="domain" description="HTH arsR-type" evidence="4">
    <location>
        <begin position="11"/>
        <end position="105"/>
    </location>
</feature>
<accession>A0A1X6WPP0</accession>
<dbReference type="PROSITE" id="PS50987">
    <property type="entry name" value="HTH_ARSR_2"/>
    <property type="match status" value="1"/>
</dbReference>
<evidence type="ECO:0000313" key="5">
    <source>
        <dbReference type="EMBL" id="SLM86303.1"/>
    </source>
</evidence>
<dbReference type="SMART" id="SM00418">
    <property type="entry name" value="HTH_ARSR"/>
    <property type="match status" value="1"/>
</dbReference>
<dbReference type="Gene3D" id="1.10.10.10">
    <property type="entry name" value="Winged helix-like DNA-binding domain superfamily/Winged helix DNA-binding domain"/>
    <property type="match status" value="1"/>
</dbReference>
<dbReference type="CDD" id="cd00090">
    <property type="entry name" value="HTH_ARSR"/>
    <property type="match status" value="1"/>
</dbReference>
<dbReference type="PRINTS" id="PR00778">
    <property type="entry name" value="HTHARSR"/>
</dbReference>
<dbReference type="NCBIfam" id="NF033788">
    <property type="entry name" value="HTH_metalloreg"/>
    <property type="match status" value="1"/>
</dbReference>
<dbReference type="InterPro" id="IPR001845">
    <property type="entry name" value="HTH_ArsR_DNA-bd_dom"/>
</dbReference>
<dbReference type="EMBL" id="FWFD01000014">
    <property type="protein sequence ID" value="SLM86303.1"/>
    <property type="molecule type" value="Genomic_DNA"/>
</dbReference>
<dbReference type="InterPro" id="IPR051081">
    <property type="entry name" value="HTH_MetalResp_TranReg"/>
</dbReference>
<dbReference type="InterPro" id="IPR036388">
    <property type="entry name" value="WH-like_DNA-bd_sf"/>
</dbReference>
<protein>
    <submittedName>
        <fullName evidence="5">Cadmium efflux system accessory protein</fullName>
    </submittedName>
</protein>
<evidence type="ECO:0000256" key="3">
    <source>
        <dbReference type="ARBA" id="ARBA00023163"/>
    </source>
</evidence>
<organism evidence="5 6">
    <name type="scientific">Vagococcus fluvialis bH819</name>
    <dbReference type="NCBI Taxonomy" id="1255619"/>
    <lineage>
        <taxon>Bacteria</taxon>
        <taxon>Bacillati</taxon>
        <taxon>Bacillota</taxon>
        <taxon>Bacilli</taxon>
        <taxon>Lactobacillales</taxon>
        <taxon>Enterococcaceae</taxon>
        <taxon>Vagococcus</taxon>
    </lineage>
</organism>
<dbReference type="SUPFAM" id="SSF46785">
    <property type="entry name" value="Winged helix' DNA-binding domain"/>
    <property type="match status" value="1"/>
</dbReference>
<dbReference type="PANTHER" id="PTHR33154">
    <property type="entry name" value="TRANSCRIPTIONAL REGULATOR, ARSR FAMILY"/>
    <property type="match status" value="1"/>
</dbReference>
<dbReference type="GO" id="GO:0003700">
    <property type="term" value="F:DNA-binding transcription factor activity"/>
    <property type="evidence" value="ECO:0007669"/>
    <property type="project" value="InterPro"/>
</dbReference>
<gene>
    <name evidence="5" type="ORF">FM121_09450</name>
</gene>
<dbReference type="AlphaFoldDB" id="A0A1X6WPP0"/>
<dbReference type="InterPro" id="IPR036390">
    <property type="entry name" value="WH_DNA-bd_sf"/>
</dbReference>
<name>A0A1X6WPP0_9ENTE</name>
<keyword evidence="3" id="KW-0804">Transcription</keyword>
<keyword evidence="1" id="KW-0805">Transcription regulation</keyword>
<sequence length="108" mass="12879">MENISLENTTYSELEVRDSLQLFHLLRNEIRFKILCLLLNKEYNVSELEIAIQESQSAISHQLSLLKNAKLVKSKRVGRKQYYRIYDDHIKWIIYLALSHTKERSQLN</sequence>
<reference evidence="6" key="1">
    <citation type="submission" date="2017-02" db="EMBL/GenBank/DDBJ databases">
        <authorList>
            <person name="Dridi B."/>
        </authorList>
    </citation>
    <scope>NUCLEOTIDE SEQUENCE [LARGE SCALE GENOMIC DNA]</scope>
    <source>
        <strain evidence="6">bH819</strain>
    </source>
</reference>
<dbReference type="OrthoDB" id="9794330at2"/>
<evidence type="ECO:0000256" key="1">
    <source>
        <dbReference type="ARBA" id="ARBA00023015"/>
    </source>
</evidence>
<dbReference type="GO" id="GO:0003677">
    <property type="term" value="F:DNA binding"/>
    <property type="evidence" value="ECO:0007669"/>
    <property type="project" value="UniProtKB-KW"/>
</dbReference>
<evidence type="ECO:0000256" key="2">
    <source>
        <dbReference type="ARBA" id="ARBA00023125"/>
    </source>
</evidence>
<proteinExistence type="predicted"/>
<dbReference type="Proteomes" id="UP000195918">
    <property type="component" value="Unassembled WGS sequence"/>
</dbReference>
<keyword evidence="6" id="KW-1185">Reference proteome</keyword>
<dbReference type="InterPro" id="IPR011991">
    <property type="entry name" value="ArsR-like_HTH"/>
</dbReference>
<dbReference type="Pfam" id="PF01022">
    <property type="entry name" value="HTH_5"/>
    <property type="match status" value="1"/>
</dbReference>